<comment type="caution">
    <text evidence="1">The sequence shown here is derived from an EMBL/GenBank/DDBJ whole genome shotgun (WGS) entry which is preliminary data.</text>
</comment>
<accession>A0A3L6L5C3</accession>
<name>A0A3L6L5C3_9TRYP</name>
<sequence>MCIPLRPKFPRKVFSTVHWHTTEAPSVAFAQNFFRPLPAGMTIGPFARKVCLIPVLRSVPLIMLPLSQRPEVVRGQIPATPLRSRKSPGYTLLIFILDFRLCGNCPIRLAKRRCASQRFKTTVSDPLTIH</sequence>
<organism evidence="1">
    <name type="scientific">Trypanosoma brucei equiperdum</name>
    <dbReference type="NCBI Taxonomy" id="630700"/>
    <lineage>
        <taxon>Eukaryota</taxon>
        <taxon>Discoba</taxon>
        <taxon>Euglenozoa</taxon>
        <taxon>Kinetoplastea</taxon>
        <taxon>Metakinetoplastina</taxon>
        <taxon>Trypanosomatida</taxon>
        <taxon>Trypanosomatidae</taxon>
        <taxon>Trypanosoma</taxon>
    </lineage>
</organism>
<evidence type="ECO:0000313" key="1">
    <source>
        <dbReference type="EMBL" id="RHW70437.1"/>
    </source>
</evidence>
<proteinExistence type="predicted"/>
<reference evidence="1" key="1">
    <citation type="submission" date="2018-09" db="EMBL/GenBank/DDBJ databases">
        <title>whole genome sequence of T. equiperdum IVM-t1 strain.</title>
        <authorList>
            <person name="Suganuma K."/>
        </authorList>
    </citation>
    <scope>NUCLEOTIDE SEQUENCE [LARGE SCALE GENOMIC DNA]</scope>
    <source>
        <strain evidence="1">IVM-t1</strain>
    </source>
</reference>
<dbReference type="Proteomes" id="UP000266743">
    <property type="component" value="Chromosome 9"/>
</dbReference>
<gene>
    <name evidence="1" type="ORF">DPX39_090055400</name>
</gene>
<dbReference type="AlphaFoldDB" id="A0A3L6L5C3"/>
<protein>
    <submittedName>
        <fullName evidence="1">Uncharacterized protein</fullName>
    </submittedName>
</protein>
<dbReference type="EMBL" id="QSBY01000009">
    <property type="protein sequence ID" value="RHW70437.1"/>
    <property type="molecule type" value="Genomic_DNA"/>
</dbReference>